<protein>
    <submittedName>
        <fullName evidence="1">Uncharacterized protein</fullName>
    </submittedName>
</protein>
<reference evidence="1" key="1">
    <citation type="submission" date="2019-08" db="EMBL/GenBank/DDBJ databases">
        <authorList>
            <person name="Kucharzyk K."/>
            <person name="Murdoch R.W."/>
            <person name="Higgins S."/>
            <person name="Loffler F."/>
        </authorList>
    </citation>
    <scope>NUCLEOTIDE SEQUENCE</scope>
</reference>
<organism evidence="1">
    <name type="scientific">bioreactor metagenome</name>
    <dbReference type="NCBI Taxonomy" id="1076179"/>
    <lineage>
        <taxon>unclassified sequences</taxon>
        <taxon>metagenomes</taxon>
        <taxon>ecological metagenomes</taxon>
    </lineage>
</organism>
<evidence type="ECO:0000313" key="1">
    <source>
        <dbReference type="EMBL" id="MPM75979.1"/>
    </source>
</evidence>
<name>A0A645CG82_9ZZZZ</name>
<sequence length="145" mass="16536">MDKLMMLSQLMGGNNDPTEMMKMVETAKMIGAAMNTKEEKPIIKMEEVQPKEDEDIRNRQIKAINAALPFLDKEYQKGLFMVIKLMEINRFSPQGSIMAMEKGGDNPQRRRIEMINAFNGFLSVEEQKKLGAFLKMAKAGVFLQD</sequence>
<proteinExistence type="predicted"/>
<dbReference type="EMBL" id="VSSQ01026990">
    <property type="protein sequence ID" value="MPM75979.1"/>
    <property type="molecule type" value="Genomic_DNA"/>
</dbReference>
<dbReference type="AlphaFoldDB" id="A0A645CG82"/>
<gene>
    <name evidence="1" type="ORF">SDC9_122974</name>
</gene>
<accession>A0A645CG82</accession>
<comment type="caution">
    <text evidence="1">The sequence shown here is derived from an EMBL/GenBank/DDBJ whole genome shotgun (WGS) entry which is preliminary data.</text>
</comment>